<keyword evidence="3" id="KW-0732">Signal</keyword>
<dbReference type="Pfam" id="PF00020">
    <property type="entry name" value="TNFR_c6"/>
    <property type="match status" value="1"/>
</dbReference>
<feature type="transmembrane region" description="Helical" evidence="2">
    <location>
        <begin position="113"/>
        <end position="136"/>
    </location>
</feature>
<keyword evidence="6" id="KW-1185">Reference proteome</keyword>
<organism evidence="5 6">
    <name type="scientific">Silurus meridionalis</name>
    <name type="common">Southern catfish</name>
    <name type="synonym">Silurus soldatovi meridionalis</name>
    <dbReference type="NCBI Taxonomy" id="175797"/>
    <lineage>
        <taxon>Eukaryota</taxon>
        <taxon>Metazoa</taxon>
        <taxon>Chordata</taxon>
        <taxon>Craniata</taxon>
        <taxon>Vertebrata</taxon>
        <taxon>Euteleostomi</taxon>
        <taxon>Actinopterygii</taxon>
        <taxon>Neopterygii</taxon>
        <taxon>Teleostei</taxon>
        <taxon>Ostariophysi</taxon>
        <taxon>Siluriformes</taxon>
        <taxon>Siluridae</taxon>
        <taxon>Silurus</taxon>
    </lineage>
</organism>
<gene>
    <name evidence="5" type="ORF">HF521_008359</name>
</gene>
<accession>A0A8T0AMA8</accession>
<sequence length="157" mass="17698">MNNCQKMTPWMPLLLISLLNLCVMSCPDNMFIVPGSICCDFCPEGRFVAVNCTKQKENEYKGVTCEVCSKCAEGMQVVSPCTHFSNTVCREIEISILIATVETATPFLPGEMIITYTALYITVPVVVFLIIGALVYRWYMRRNIPHDPAEEPFKIMI</sequence>
<keyword evidence="2" id="KW-0812">Transmembrane</keyword>
<feature type="signal peptide" evidence="3">
    <location>
        <begin position="1"/>
        <end position="25"/>
    </location>
</feature>
<dbReference type="AlphaFoldDB" id="A0A8T0AMA8"/>
<proteinExistence type="predicted"/>
<evidence type="ECO:0000313" key="6">
    <source>
        <dbReference type="Proteomes" id="UP000606274"/>
    </source>
</evidence>
<keyword evidence="2" id="KW-0472">Membrane</keyword>
<feature type="disulfide bond" evidence="1">
    <location>
        <begin position="71"/>
        <end position="89"/>
    </location>
</feature>
<evidence type="ECO:0000256" key="2">
    <source>
        <dbReference type="SAM" id="Phobius"/>
    </source>
</evidence>
<evidence type="ECO:0000256" key="3">
    <source>
        <dbReference type="SAM" id="SignalP"/>
    </source>
</evidence>
<evidence type="ECO:0000256" key="1">
    <source>
        <dbReference type="PROSITE-ProRule" id="PRU00206"/>
    </source>
</evidence>
<dbReference type="SMART" id="SM00208">
    <property type="entry name" value="TNFR"/>
    <property type="match status" value="2"/>
</dbReference>
<evidence type="ECO:0000259" key="4">
    <source>
        <dbReference type="PROSITE" id="PS50050"/>
    </source>
</evidence>
<dbReference type="Gene3D" id="2.10.50.10">
    <property type="entry name" value="Tumor Necrosis Factor Receptor, subunit A, domain 2"/>
    <property type="match status" value="1"/>
</dbReference>
<protein>
    <recommendedName>
        <fullName evidence="4">TNFR-Cys domain-containing protein</fullName>
    </recommendedName>
</protein>
<comment type="caution">
    <text evidence="5">The sequence shown here is derived from an EMBL/GenBank/DDBJ whole genome shotgun (WGS) entry which is preliminary data.</text>
</comment>
<keyword evidence="2" id="KW-1133">Transmembrane helix</keyword>
<feature type="repeat" description="TNFR-Cys" evidence="1">
    <location>
        <begin position="41"/>
        <end position="89"/>
    </location>
</feature>
<comment type="caution">
    <text evidence="1">Lacks conserved residue(s) required for the propagation of feature annotation.</text>
</comment>
<dbReference type="PROSITE" id="PS50050">
    <property type="entry name" value="TNFR_NGFR_2"/>
    <property type="match status" value="1"/>
</dbReference>
<dbReference type="InterPro" id="IPR001368">
    <property type="entry name" value="TNFR/NGFR_Cys_rich_reg"/>
</dbReference>
<dbReference type="EMBL" id="JABFDY010000019">
    <property type="protein sequence ID" value="KAF7693043.1"/>
    <property type="molecule type" value="Genomic_DNA"/>
</dbReference>
<name>A0A8T0AMA8_SILME</name>
<keyword evidence="1" id="KW-1015">Disulfide bond</keyword>
<feature type="disulfide bond" evidence="1">
    <location>
        <begin position="68"/>
        <end position="81"/>
    </location>
</feature>
<evidence type="ECO:0000313" key="5">
    <source>
        <dbReference type="EMBL" id="KAF7693043.1"/>
    </source>
</evidence>
<feature type="chain" id="PRO_5035857430" description="TNFR-Cys domain-containing protein" evidence="3">
    <location>
        <begin position="26"/>
        <end position="157"/>
    </location>
</feature>
<feature type="domain" description="TNFR-Cys" evidence="4">
    <location>
        <begin position="41"/>
        <end position="89"/>
    </location>
</feature>
<reference evidence="5" key="1">
    <citation type="submission" date="2020-08" db="EMBL/GenBank/DDBJ databases">
        <title>Chromosome-level assembly of Southern catfish (Silurus meridionalis) provides insights into visual adaptation to the nocturnal and benthic lifestyles.</title>
        <authorList>
            <person name="Zhang Y."/>
            <person name="Wang D."/>
            <person name="Peng Z."/>
        </authorList>
    </citation>
    <scope>NUCLEOTIDE SEQUENCE</scope>
    <source>
        <strain evidence="5">SWU-2019-XX</strain>
        <tissue evidence="5">Muscle</tissue>
    </source>
</reference>
<dbReference type="Proteomes" id="UP000606274">
    <property type="component" value="Unassembled WGS sequence"/>
</dbReference>